<dbReference type="STRING" id="44574.AAW31_17670"/>
<dbReference type="AlphaFoldDB" id="A0A1I4PJ41"/>
<keyword evidence="3" id="KW-1185">Reference proteome</keyword>
<protein>
    <recommendedName>
        <fullName evidence="4">DUF2970 family protein</fullName>
    </recommendedName>
</protein>
<dbReference type="RefSeq" id="WP_074905330.1">
    <property type="nucleotide sequence ID" value="NZ_FOUB01000020.1"/>
</dbReference>
<dbReference type="EMBL" id="FOUB01000020">
    <property type="protein sequence ID" value="SFM27525.1"/>
    <property type="molecule type" value="Genomic_DNA"/>
</dbReference>
<reference evidence="3" key="1">
    <citation type="submission" date="2016-10" db="EMBL/GenBank/DDBJ databases">
        <authorList>
            <person name="Varghese N."/>
            <person name="Submissions S."/>
        </authorList>
    </citation>
    <scope>NUCLEOTIDE SEQUENCE [LARGE SCALE GENOMIC DNA]</scope>
    <source>
        <strain evidence="3">Nm44</strain>
    </source>
</reference>
<keyword evidence="1" id="KW-1133">Transmembrane helix</keyword>
<dbReference type="OrthoDB" id="8657357at2"/>
<proteinExistence type="predicted"/>
<keyword evidence="1" id="KW-0812">Transmembrane</keyword>
<evidence type="ECO:0000256" key="1">
    <source>
        <dbReference type="SAM" id="Phobius"/>
    </source>
</evidence>
<keyword evidence="1" id="KW-0472">Membrane</keyword>
<feature type="transmembrane region" description="Helical" evidence="1">
    <location>
        <begin position="45"/>
        <end position="64"/>
    </location>
</feature>
<dbReference type="Proteomes" id="UP000183287">
    <property type="component" value="Unassembled WGS sequence"/>
</dbReference>
<sequence>MNNTEQPAEKASAMQVAKAVFWSFLGIRKKDDLDRDAKMIKPHQVVIGGLIGGVIFVLSILTLVKVVTS</sequence>
<organism evidence="2 3">
    <name type="scientific">Nitrosomonas communis</name>
    <dbReference type="NCBI Taxonomy" id="44574"/>
    <lineage>
        <taxon>Bacteria</taxon>
        <taxon>Pseudomonadati</taxon>
        <taxon>Pseudomonadota</taxon>
        <taxon>Betaproteobacteria</taxon>
        <taxon>Nitrosomonadales</taxon>
        <taxon>Nitrosomonadaceae</taxon>
        <taxon>Nitrosomonas</taxon>
    </lineage>
</organism>
<evidence type="ECO:0008006" key="4">
    <source>
        <dbReference type="Google" id="ProtNLM"/>
    </source>
</evidence>
<gene>
    <name evidence="2" type="ORF">SAMN05421863_102046</name>
</gene>
<evidence type="ECO:0000313" key="3">
    <source>
        <dbReference type="Proteomes" id="UP000183287"/>
    </source>
</evidence>
<dbReference type="InterPro" id="IPR021344">
    <property type="entry name" value="DUF2970"/>
</dbReference>
<dbReference type="Pfam" id="PF11174">
    <property type="entry name" value="DUF2970"/>
    <property type="match status" value="1"/>
</dbReference>
<accession>A0A1I4PJ41</accession>
<name>A0A1I4PJ41_9PROT</name>
<evidence type="ECO:0000313" key="2">
    <source>
        <dbReference type="EMBL" id="SFM27525.1"/>
    </source>
</evidence>